<dbReference type="Proteomes" id="UP000287651">
    <property type="component" value="Unassembled WGS sequence"/>
</dbReference>
<comment type="caution">
    <text evidence="1">The sequence shown here is derived from an EMBL/GenBank/DDBJ whole genome shotgun (WGS) entry which is preliminary data.</text>
</comment>
<sequence length="109" mass="11952">MHATAAYRWRGIMKEEEQKHGDTSVLPTGFRRWLEAGNADTPPTDVQIVTSGRRRLPAHSTVLVISERPPPTHAVVYDLLFIACFLSSGAGIGISCAGEHAAPTTQRWK</sequence>
<dbReference type="EMBL" id="AMZH03018234">
    <property type="protein sequence ID" value="RRT41877.1"/>
    <property type="molecule type" value="Genomic_DNA"/>
</dbReference>
<evidence type="ECO:0000313" key="1">
    <source>
        <dbReference type="EMBL" id="RRT41877.1"/>
    </source>
</evidence>
<proteinExistence type="predicted"/>
<evidence type="ECO:0000313" key="2">
    <source>
        <dbReference type="Proteomes" id="UP000287651"/>
    </source>
</evidence>
<dbReference type="AlphaFoldDB" id="A0A426XQV1"/>
<reference evidence="1 2" key="1">
    <citation type="journal article" date="2014" name="Agronomy (Basel)">
        <title>A Draft Genome Sequence for Ensete ventricosum, the Drought-Tolerant Tree Against Hunger.</title>
        <authorList>
            <person name="Harrison J."/>
            <person name="Moore K.A."/>
            <person name="Paszkiewicz K."/>
            <person name="Jones T."/>
            <person name="Grant M."/>
            <person name="Ambacheew D."/>
            <person name="Muzemil S."/>
            <person name="Studholme D.J."/>
        </authorList>
    </citation>
    <scope>NUCLEOTIDE SEQUENCE [LARGE SCALE GENOMIC DNA]</scope>
</reference>
<accession>A0A426XQV1</accession>
<name>A0A426XQV1_ENSVE</name>
<protein>
    <submittedName>
        <fullName evidence="1">Uncharacterized protein</fullName>
    </submittedName>
</protein>
<organism evidence="1 2">
    <name type="scientific">Ensete ventricosum</name>
    <name type="common">Abyssinian banana</name>
    <name type="synonym">Musa ensete</name>
    <dbReference type="NCBI Taxonomy" id="4639"/>
    <lineage>
        <taxon>Eukaryota</taxon>
        <taxon>Viridiplantae</taxon>
        <taxon>Streptophyta</taxon>
        <taxon>Embryophyta</taxon>
        <taxon>Tracheophyta</taxon>
        <taxon>Spermatophyta</taxon>
        <taxon>Magnoliopsida</taxon>
        <taxon>Liliopsida</taxon>
        <taxon>Zingiberales</taxon>
        <taxon>Musaceae</taxon>
        <taxon>Ensete</taxon>
    </lineage>
</organism>
<gene>
    <name evidence="1" type="ORF">B296_00029799</name>
</gene>